<organism evidence="2 3">
    <name type="scientific">Compostibacillus humi</name>
    <dbReference type="NCBI Taxonomy" id="1245525"/>
    <lineage>
        <taxon>Bacteria</taxon>
        <taxon>Bacillati</taxon>
        <taxon>Bacillota</taxon>
        <taxon>Bacilli</taxon>
        <taxon>Bacillales</taxon>
        <taxon>Bacillaceae</taxon>
        <taxon>Compostibacillus</taxon>
    </lineage>
</organism>
<keyword evidence="3" id="KW-1185">Reference proteome</keyword>
<evidence type="ECO:0000313" key="2">
    <source>
        <dbReference type="EMBL" id="GGH69195.1"/>
    </source>
</evidence>
<dbReference type="RefSeq" id="WP_229733509.1">
    <property type="nucleotide sequence ID" value="NZ_BMEV01000003.1"/>
</dbReference>
<accession>A0A8J3EK03</accession>
<dbReference type="Proteomes" id="UP000602050">
    <property type="component" value="Unassembled WGS sequence"/>
</dbReference>
<sequence>MASQGKGIAPKRKSKRQRRQKIIVFIMIIAMLLSTITAGLALFAF</sequence>
<proteinExistence type="predicted"/>
<dbReference type="NCBIfam" id="NF033880">
    <property type="entry name" value="Prli42"/>
    <property type="match status" value="1"/>
</dbReference>
<evidence type="ECO:0000256" key="1">
    <source>
        <dbReference type="SAM" id="Phobius"/>
    </source>
</evidence>
<keyword evidence="1" id="KW-0812">Transmembrane</keyword>
<feature type="transmembrane region" description="Helical" evidence="1">
    <location>
        <begin position="21"/>
        <end position="44"/>
    </location>
</feature>
<dbReference type="EMBL" id="BMEV01000003">
    <property type="protein sequence ID" value="GGH69195.1"/>
    <property type="molecule type" value="Genomic_DNA"/>
</dbReference>
<protein>
    <recommendedName>
        <fullName evidence="4">DUF4044 domain-containing protein</fullName>
    </recommendedName>
</protein>
<evidence type="ECO:0000313" key="3">
    <source>
        <dbReference type="Proteomes" id="UP000602050"/>
    </source>
</evidence>
<name>A0A8J3EK03_9BACI</name>
<reference evidence="2" key="1">
    <citation type="journal article" date="2014" name="Int. J. Syst. Evol. Microbiol.">
        <title>Complete genome sequence of Corynebacterium casei LMG S-19264T (=DSM 44701T), isolated from a smear-ripened cheese.</title>
        <authorList>
            <consortium name="US DOE Joint Genome Institute (JGI-PGF)"/>
            <person name="Walter F."/>
            <person name="Albersmeier A."/>
            <person name="Kalinowski J."/>
            <person name="Ruckert C."/>
        </authorList>
    </citation>
    <scope>NUCLEOTIDE SEQUENCE</scope>
    <source>
        <strain evidence="2">CGMCC 1.12360</strain>
    </source>
</reference>
<dbReference type="InterPro" id="IPR049722">
    <property type="entry name" value="Prli42-like"/>
</dbReference>
<comment type="caution">
    <text evidence="2">The sequence shown here is derived from an EMBL/GenBank/DDBJ whole genome shotgun (WGS) entry which is preliminary data.</text>
</comment>
<keyword evidence="1" id="KW-1133">Transmembrane helix</keyword>
<gene>
    <name evidence="2" type="ORF">GCM10010978_02960</name>
</gene>
<keyword evidence="1" id="KW-0472">Membrane</keyword>
<evidence type="ECO:0008006" key="4">
    <source>
        <dbReference type="Google" id="ProtNLM"/>
    </source>
</evidence>
<reference evidence="2" key="2">
    <citation type="submission" date="2020-09" db="EMBL/GenBank/DDBJ databases">
        <authorList>
            <person name="Sun Q."/>
            <person name="Zhou Y."/>
        </authorList>
    </citation>
    <scope>NUCLEOTIDE SEQUENCE</scope>
    <source>
        <strain evidence="2">CGMCC 1.12360</strain>
    </source>
</reference>
<dbReference type="AlphaFoldDB" id="A0A8J3EK03"/>